<dbReference type="AlphaFoldDB" id="A0A414JCB3"/>
<keyword evidence="5" id="KW-1133">Transmembrane helix</keyword>
<dbReference type="InterPro" id="IPR026466">
    <property type="entry name" value="Fim_isopep_form_D2_dom"/>
</dbReference>
<dbReference type="Pfam" id="PF17802">
    <property type="entry name" value="SpaA"/>
    <property type="match status" value="2"/>
</dbReference>
<comment type="similarity">
    <text evidence="1">Belongs to the serine-aspartate repeat-containing protein (SDr) family.</text>
</comment>
<evidence type="ECO:0000259" key="6">
    <source>
        <dbReference type="Pfam" id="PF16555"/>
    </source>
</evidence>
<dbReference type="InterPro" id="IPR032364">
    <property type="entry name" value="GramPos_pilinD1_N"/>
</dbReference>
<keyword evidence="2" id="KW-0964">Secreted</keyword>
<sequence length="712" mass="78104">MIPGLWRAMHETIHRYLKKKNEKGNEEREREETSMKKFKKLLAGLLAGAMMLGSMSATAFAAEETNTPKMTAATIDTSLKGSLTIHKYEYNGNSGKTGTGETSDESNVPSDAKEKPLEDAGFTIYKVADVNELTKYYSTDPEALPDVTTYVENGKIKSAYSDKIFGEEVKTNNDGIAEFKALDLGFYVVIETTTPDKVTTPVTPFLVSIPMTTVDGDDWLYDVHVYPKNKTTYGGVTLEKHGKNGAKLEGVTFVLQKKNTAENKWDNVTINESTNKPLGELTTDKNGQITVDGLSQGTYRFIETDRGNNDGYIMDGATAYQFTVNANGTIKYGDNDPKANITITVTNEKPDMTKQVKDRTKETETWKQDADYNVGDMVPYKITVDVPSNITRLKEFTLTDTPTNLKDNIDSVVVKCGETKLTKGTDYTISKDTTDGNGFKVTFNTSEMGDYARKQLVITYNAKLLDSAVTSTDGNTNRAKLEYSNKILPGQDDPDNPNKPENPDTKPGKDYIENTTIVYTFGLQVLKKGEQADGTRTPLEGVQFDLYKEVPEGTAKAITGDAAKAVGLDSNKTWLKINEAPLTTDENGKVSQSGLANGTYYLVETKTNEKYNLLKAPVKVELNIDYVTTTKNEYYKGENGVKTLVKHEVETTTFTENTATSTGTHTETIINKKGFTLPITGGMGTIAITALGVALAFAGVLIIGASRKKTVK</sequence>
<dbReference type="Proteomes" id="UP000283745">
    <property type="component" value="Unassembled WGS sequence"/>
</dbReference>
<evidence type="ECO:0000259" key="7">
    <source>
        <dbReference type="Pfam" id="PF17802"/>
    </source>
</evidence>
<dbReference type="NCBIfam" id="NF033902">
    <property type="entry name" value="iso_D2_wall_anc"/>
    <property type="match status" value="2"/>
</dbReference>
<dbReference type="InterPro" id="IPR013783">
    <property type="entry name" value="Ig-like_fold"/>
</dbReference>
<dbReference type="NCBIfam" id="TIGR04226">
    <property type="entry name" value="RrgB_K2N_iso_D2"/>
    <property type="match status" value="1"/>
</dbReference>
<feature type="domain" description="SpaA-like prealbumin fold" evidence="7">
    <location>
        <begin position="534"/>
        <end position="628"/>
    </location>
</feature>
<evidence type="ECO:0000256" key="1">
    <source>
        <dbReference type="ARBA" id="ARBA00007257"/>
    </source>
</evidence>
<feature type="transmembrane region" description="Helical" evidence="5">
    <location>
        <begin position="682"/>
        <end position="705"/>
    </location>
</feature>
<organism evidence="8 9">
    <name type="scientific">Blautia obeum</name>
    <dbReference type="NCBI Taxonomy" id="40520"/>
    <lineage>
        <taxon>Bacteria</taxon>
        <taxon>Bacillati</taxon>
        <taxon>Bacillota</taxon>
        <taxon>Clostridia</taxon>
        <taxon>Lachnospirales</taxon>
        <taxon>Lachnospiraceae</taxon>
        <taxon>Blautia</taxon>
    </lineage>
</organism>
<evidence type="ECO:0000256" key="4">
    <source>
        <dbReference type="SAM" id="MobiDB-lite"/>
    </source>
</evidence>
<dbReference type="Pfam" id="PF16555">
    <property type="entry name" value="GramPos_pilinD1"/>
    <property type="match status" value="1"/>
</dbReference>
<proteinExistence type="inferred from homology"/>
<reference evidence="8 9" key="1">
    <citation type="submission" date="2018-08" db="EMBL/GenBank/DDBJ databases">
        <title>A genome reference for cultivated species of the human gut microbiota.</title>
        <authorList>
            <person name="Zou Y."/>
            <person name="Xue W."/>
            <person name="Luo G."/>
        </authorList>
    </citation>
    <scope>NUCLEOTIDE SEQUENCE [LARGE SCALE GENOMIC DNA]</scope>
    <source>
        <strain evidence="8 9">AM28-23</strain>
    </source>
</reference>
<evidence type="ECO:0000313" key="8">
    <source>
        <dbReference type="EMBL" id="RHE42185.1"/>
    </source>
</evidence>
<gene>
    <name evidence="8" type="ORF">DW740_02460</name>
</gene>
<dbReference type="InterPro" id="IPR041033">
    <property type="entry name" value="SpaA_PFL_dom_1"/>
</dbReference>
<name>A0A414JCB3_9FIRM</name>
<evidence type="ECO:0000256" key="2">
    <source>
        <dbReference type="ARBA" id="ARBA00022525"/>
    </source>
</evidence>
<dbReference type="Gene3D" id="2.60.40.740">
    <property type="match status" value="1"/>
</dbReference>
<feature type="domain" description="SpaA-like prealbumin fold" evidence="7">
    <location>
        <begin position="235"/>
        <end position="332"/>
    </location>
</feature>
<dbReference type="Gene3D" id="2.60.40.10">
    <property type="entry name" value="Immunoglobulins"/>
    <property type="match status" value="3"/>
</dbReference>
<accession>A0A414JCB3</accession>
<feature type="compositionally biased region" description="Polar residues" evidence="4">
    <location>
        <begin position="91"/>
        <end position="109"/>
    </location>
</feature>
<protein>
    <submittedName>
        <fullName evidence="8">Isopeptide-forming domain-containing fimbrial protein</fullName>
    </submittedName>
</protein>
<dbReference type="EMBL" id="QSKF01000001">
    <property type="protein sequence ID" value="RHE42185.1"/>
    <property type="molecule type" value="Genomic_DNA"/>
</dbReference>
<dbReference type="PANTHER" id="PTHR36108">
    <property type="entry name" value="COLOSSIN-B-RELATED"/>
    <property type="match status" value="1"/>
</dbReference>
<feature type="domain" description="Gram-positive pilin subunit D1 N-terminal" evidence="6">
    <location>
        <begin position="82"/>
        <end position="229"/>
    </location>
</feature>
<comment type="caution">
    <text evidence="8">The sequence shown here is derived from an EMBL/GenBank/DDBJ whole genome shotgun (WGS) entry which is preliminary data.</text>
</comment>
<keyword evidence="5" id="KW-0812">Transmembrane</keyword>
<dbReference type="PANTHER" id="PTHR36108:SF13">
    <property type="entry name" value="COLOSSIN-B-RELATED"/>
    <property type="match status" value="1"/>
</dbReference>
<dbReference type="InterPro" id="IPR048052">
    <property type="entry name" value="FM1-like"/>
</dbReference>
<evidence type="ECO:0000256" key="5">
    <source>
        <dbReference type="SAM" id="Phobius"/>
    </source>
</evidence>
<evidence type="ECO:0000256" key="3">
    <source>
        <dbReference type="ARBA" id="ARBA00022729"/>
    </source>
</evidence>
<feature type="region of interest" description="Disordered" evidence="4">
    <location>
        <begin position="484"/>
        <end position="511"/>
    </location>
</feature>
<feature type="compositionally biased region" description="Basic and acidic residues" evidence="4">
    <location>
        <begin position="496"/>
        <end position="511"/>
    </location>
</feature>
<feature type="region of interest" description="Disordered" evidence="4">
    <location>
        <begin position="90"/>
        <end position="114"/>
    </location>
</feature>
<keyword evidence="3" id="KW-0732">Signal</keyword>
<keyword evidence="5" id="KW-0472">Membrane</keyword>
<evidence type="ECO:0000313" key="9">
    <source>
        <dbReference type="Proteomes" id="UP000283745"/>
    </source>
</evidence>